<keyword evidence="1" id="KW-0479">Metal-binding</keyword>
<dbReference type="PROSITE" id="PS51083">
    <property type="entry name" value="ZF_HIT"/>
    <property type="match status" value="1"/>
</dbReference>
<dbReference type="GO" id="GO:0008270">
    <property type="term" value="F:zinc ion binding"/>
    <property type="evidence" value="ECO:0007669"/>
    <property type="project" value="UniProtKB-UniRule"/>
</dbReference>
<dbReference type="EMBL" id="MCGT01000006">
    <property type="protein sequence ID" value="ORX58998.1"/>
    <property type="molecule type" value="Genomic_DNA"/>
</dbReference>
<sequence>MKKSDRQKTVKTRVDPEAHQRHLKRQLDSLERDNHQSLNDVEGLISIALAAQEQQHDEGSNARKPRTKAGRSSVYSSKSNLNVLLEDAHLDTQHPDTPSYFTCNAEPSNYPPRNFCSVCGYTSAYKCLRCGMKYCSVKCLATHQDTRCLKWTV</sequence>
<dbReference type="AlphaFoldDB" id="A0A1X2GQP9"/>
<dbReference type="PANTHER" id="PTHR13093">
    <property type="entry name" value="ZINC FINGER HIT DOMAIN CONTAINING PROTEIN 1"/>
    <property type="match status" value="1"/>
</dbReference>
<reference evidence="7 8" key="1">
    <citation type="submission" date="2016-07" db="EMBL/GenBank/DDBJ databases">
        <title>Pervasive Adenine N6-methylation of Active Genes in Fungi.</title>
        <authorList>
            <consortium name="DOE Joint Genome Institute"/>
            <person name="Mondo S.J."/>
            <person name="Dannebaum R.O."/>
            <person name="Kuo R.C."/>
            <person name="Labutti K."/>
            <person name="Haridas S."/>
            <person name="Kuo A."/>
            <person name="Salamov A."/>
            <person name="Ahrendt S.R."/>
            <person name="Lipzen A."/>
            <person name="Sullivan W."/>
            <person name="Andreopoulos W.B."/>
            <person name="Clum A."/>
            <person name="Lindquist E."/>
            <person name="Daum C."/>
            <person name="Ramamoorthy G.K."/>
            <person name="Gryganskyi A."/>
            <person name="Culley D."/>
            <person name="Magnuson J.K."/>
            <person name="James T.Y."/>
            <person name="O'Malley M.A."/>
            <person name="Stajich J.E."/>
            <person name="Spatafora J.W."/>
            <person name="Visel A."/>
            <person name="Grigoriev I.V."/>
        </authorList>
    </citation>
    <scope>NUCLEOTIDE SEQUENCE [LARGE SCALE GENOMIC DNA]</scope>
    <source>
        <strain evidence="7 8">NRRL 3301</strain>
    </source>
</reference>
<dbReference type="STRING" id="101127.A0A1X2GQP9"/>
<dbReference type="InterPro" id="IPR039723">
    <property type="entry name" value="Vps71/ZNHIT1"/>
</dbReference>
<evidence type="ECO:0000313" key="8">
    <source>
        <dbReference type="Proteomes" id="UP000242146"/>
    </source>
</evidence>
<dbReference type="CDD" id="cd21437">
    <property type="entry name" value="zf-HIT_ZNHIT1_like"/>
    <property type="match status" value="1"/>
</dbReference>
<feature type="region of interest" description="Disordered" evidence="5">
    <location>
        <begin position="1"/>
        <end position="35"/>
    </location>
</feature>
<proteinExistence type="predicted"/>
<keyword evidence="2 4" id="KW-0863">Zinc-finger</keyword>
<feature type="region of interest" description="Disordered" evidence="5">
    <location>
        <begin position="49"/>
        <end position="75"/>
    </location>
</feature>
<dbReference type="InterPro" id="IPR007529">
    <property type="entry name" value="Znf_HIT"/>
</dbReference>
<dbReference type="SUPFAM" id="SSF144232">
    <property type="entry name" value="HIT/MYND zinc finger-like"/>
    <property type="match status" value="1"/>
</dbReference>
<dbReference type="Proteomes" id="UP000242146">
    <property type="component" value="Unassembled WGS sequence"/>
</dbReference>
<accession>A0A1X2GQP9</accession>
<dbReference type="GO" id="GO:0000812">
    <property type="term" value="C:Swr1 complex"/>
    <property type="evidence" value="ECO:0007669"/>
    <property type="project" value="EnsemblFungi"/>
</dbReference>
<gene>
    <name evidence="7" type="ORF">DM01DRAFT_304335</name>
</gene>
<keyword evidence="8" id="KW-1185">Reference proteome</keyword>
<dbReference type="GO" id="GO:0006338">
    <property type="term" value="P:chromatin remodeling"/>
    <property type="evidence" value="ECO:0007669"/>
    <property type="project" value="EnsemblFungi"/>
</dbReference>
<evidence type="ECO:0000256" key="2">
    <source>
        <dbReference type="ARBA" id="ARBA00022771"/>
    </source>
</evidence>
<feature type="domain" description="HIT-type" evidence="6">
    <location>
        <begin position="116"/>
        <end position="148"/>
    </location>
</feature>
<protein>
    <recommendedName>
        <fullName evidence="6">HIT-type domain-containing protein</fullName>
    </recommendedName>
</protein>
<evidence type="ECO:0000313" key="7">
    <source>
        <dbReference type="EMBL" id="ORX58998.1"/>
    </source>
</evidence>
<dbReference type="Gene3D" id="3.30.60.190">
    <property type="match status" value="1"/>
</dbReference>
<evidence type="ECO:0000259" key="6">
    <source>
        <dbReference type="PROSITE" id="PS51083"/>
    </source>
</evidence>
<evidence type="ECO:0000256" key="5">
    <source>
        <dbReference type="SAM" id="MobiDB-lite"/>
    </source>
</evidence>
<evidence type="ECO:0000256" key="4">
    <source>
        <dbReference type="PROSITE-ProRule" id="PRU00453"/>
    </source>
</evidence>
<keyword evidence="3" id="KW-0862">Zinc</keyword>
<evidence type="ECO:0000256" key="3">
    <source>
        <dbReference type="ARBA" id="ARBA00022833"/>
    </source>
</evidence>
<evidence type="ECO:0000256" key="1">
    <source>
        <dbReference type="ARBA" id="ARBA00022723"/>
    </source>
</evidence>
<comment type="caution">
    <text evidence="7">The sequence shown here is derived from an EMBL/GenBank/DDBJ whole genome shotgun (WGS) entry which is preliminary data.</text>
</comment>
<dbReference type="OrthoDB" id="74807at2759"/>
<name>A0A1X2GQP9_9FUNG</name>
<dbReference type="Pfam" id="PF04438">
    <property type="entry name" value="zf-HIT"/>
    <property type="match status" value="1"/>
</dbReference>
<organism evidence="7 8">
    <name type="scientific">Hesseltinella vesiculosa</name>
    <dbReference type="NCBI Taxonomy" id="101127"/>
    <lineage>
        <taxon>Eukaryota</taxon>
        <taxon>Fungi</taxon>
        <taxon>Fungi incertae sedis</taxon>
        <taxon>Mucoromycota</taxon>
        <taxon>Mucoromycotina</taxon>
        <taxon>Mucoromycetes</taxon>
        <taxon>Mucorales</taxon>
        <taxon>Cunninghamellaceae</taxon>
        <taxon>Hesseltinella</taxon>
    </lineage>
</organism>